<dbReference type="EMBL" id="OBEG01000009">
    <property type="protein sequence ID" value="SNY89498.1"/>
    <property type="molecule type" value="Genomic_DNA"/>
</dbReference>
<evidence type="ECO:0000313" key="1">
    <source>
        <dbReference type="EMBL" id="SNY89498.1"/>
    </source>
</evidence>
<evidence type="ECO:0000313" key="2">
    <source>
        <dbReference type="Proteomes" id="UP000219565"/>
    </source>
</evidence>
<reference evidence="1 2" key="1">
    <citation type="submission" date="2017-09" db="EMBL/GenBank/DDBJ databases">
        <authorList>
            <person name="Ehlers B."/>
            <person name="Leendertz F.H."/>
        </authorList>
    </citation>
    <scope>NUCLEOTIDE SEQUENCE [LARGE SCALE GENOMIC DNA]</scope>
    <source>
        <strain evidence="1 2">DSM 45537</strain>
    </source>
</reference>
<accession>A0A285LX69</accession>
<dbReference type="Proteomes" id="UP000219565">
    <property type="component" value="Unassembled WGS sequence"/>
</dbReference>
<dbReference type="Gene3D" id="2.60.20.10">
    <property type="entry name" value="Crystallins"/>
    <property type="match status" value="2"/>
</dbReference>
<dbReference type="OrthoDB" id="3974719at2"/>
<proteinExistence type="predicted"/>
<dbReference type="InterPro" id="IPR011024">
    <property type="entry name" value="G_crystallin-like"/>
</dbReference>
<dbReference type="STRING" id="1379680.GCA_001612615_04440"/>
<sequence length="559" mass="60727">MGLPDQVKVPYLEGYDFGIGVNLASGGPKNQAVAGQATPVGPAPGATVRFHVKRVNTTGEMEESLAISAEANYGCAAFGAGVSGRFAFAQSAKVQSSSLTMLITASVKLGFEQIDAPALTPTAASHADNPSLFGERYGNMFVRGISRGGLFAGYLRIDTGSSELSQSISAELSGSYGLFSAEAKSKFAAVQRKYRSELTIDMYHEGGPVDLHIAEVENPMELLRNVNEFLKSFAERPNEVAVPYSVTLAPLSIADGPNPPNQVDIEHAQDVIIFCAQRRSKLIDQLNTFQYIVDNPSRFDFSNGADIGQIRAAVENVQSDMALIRSCASRAMNSPASACFPEVFAEETQQQYPKTVVPDPLPTPKPVRTQHSTDKVEIFTHADYAADWQGIPGRSQKLEIGSYDDAKSQIMIGNDQISAVKVPEGLVMRGYEHAWFQGAFIDFTSDTPAVPMEWNDRISSLIVYHAEDGPPRIDYVVALDYQWSRPVLQLKVGKYPDLSTTTLGVSALSVLLIPAGLAVRLWEFPEYQGATIDLYGDTLVMPPGWDNRASSLEVFEYAL</sequence>
<name>A0A285LX69_9NOCA</name>
<gene>
    <name evidence="1" type="ORF">SAMN04244553_6516</name>
</gene>
<keyword evidence="2" id="KW-1185">Reference proteome</keyword>
<dbReference type="AlphaFoldDB" id="A0A285LX69"/>
<dbReference type="SUPFAM" id="SSF49695">
    <property type="entry name" value="gamma-Crystallin-like"/>
    <property type="match status" value="1"/>
</dbReference>
<dbReference type="RefSeq" id="WP_097248191.1">
    <property type="nucleotide sequence ID" value="NZ_JAMTCV010000012.1"/>
</dbReference>
<organism evidence="1 2">
    <name type="scientific">Nocardia amikacinitolerans</name>
    <dbReference type="NCBI Taxonomy" id="756689"/>
    <lineage>
        <taxon>Bacteria</taxon>
        <taxon>Bacillati</taxon>
        <taxon>Actinomycetota</taxon>
        <taxon>Actinomycetes</taxon>
        <taxon>Mycobacteriales</taxon>
        <taxon>Nocardiaceae</taxon>
        <taxon>Nocardia</taxon>
    </lineage>
</organism>
<protein>
    <submittedName>
        <fullName evidence="1">Uncharacterized protein</fullName>
    </submittedName>
</protein>